<gene>
    <name evidence="2" type="ORF">GCM10023147_37630</name>
</gene>
<reference evidence="3" key="1">
    <citation type="journal article" date="2019" name="Int. J. Syst. Evol. Microbiol.">
        <title>The Global Catalogue of Microorganisms (GCM) 10K type strain sequencing project: providing services to taxonomists for standard genome sequencing and annotation.</title>
        <authorList>
            <consortium name="The Broad Institute Genomics Platform"/>
            <consortium name="The Broad Institute Genome Sequencing Center for Infectious Disease"/>
            <person name="Wu L."/>
            <person name="Ma J."/>
        </authorList>
    </citation>
    <scope>NUCLEOTIDE SEQUENCE [LARGE SCALE GENOMIC DNA]</scope>
    <source>
        <strain evidence="3">JCM 17688</strain>
    </source>
</reference>
<dbReference type="Proteomes" id="UP001500635">
    <property type="component" value="Unassembled WGS sequence"/>
</dbReference>
<comment type="caution">
    <text evidence="2">The sequence shown here is derived from an EMBL/GenBank/DDBJ whole genome shotgun (WGS) entry which is preliminary data.</text>
</comment>
<evidence type="ECO:0000313" key="3">
    <source>
        <dbReference type="Proteomes" id="UP001500635"/>
    </source>
</evidence>
<accession>A0ABP8K344</accession>
<feature type="compositionally biased region" description="Basic and acidic residues" evidence="1">
    <location>
        <begin position="1"/>
        <end position="16"/>
    </location>
</feature>
<feature type="region of interest" description="Disordered" evidence="1">
    <location>
        <begin position="1"/>
        <end position="69"/>
    </location>
</feature>
<protein>
    <submittedName>
        <fullName evidence="2">Uncharacterized protein</fullName>
    </submittedName>
</protein>
<sequence length="115" mass="12719">MGRETGRPKVREDVGTREGTGGIEVRATRATVAPSPRKSSDMPRRRSRSLPRIRPLIGAGTGEREDADRGIVGDTVVARRSDSPAERDLAYETSSTTTEFVASVRYLHGRRRKVR</sequence>
<name>A0ABP8K344_9ACTN</name>
<keyword evidence="3" id="KW-1185">Reference proteome</keyword>
<evidence type="ECO:0000256" key="1">
    <source>
        <dbReference type="SAM" id="MobiDB-lite"/>
    </source>
</evidence>
<organism evidence="2 3">
    <name type="scientific">Tsukamurella soli</name>
    <dbReference type="NCBI Taxonomy" id="644556"/>
    <lineage>
        <taxon>Bacteria</taxon>
        <taxon>Bacillati</taxon>
        <taxon>Actinomycetota</taxon>
        <taxon>Actinomycetes</taxon>
        <taxon>Mycobacteriales</taxon>
        <taxon>Tsukamurellaceae</taxon>
        <taxon>Tsukamurella</taxon>
    </lineage>
</organism>
<evidence type="ECO:0000313" key="2">
    <source>
        <dbReference type="EMBL" id="GAA4399751.1"/>
    </source>
</evidence>
<proteinExistence type="predicted"/>
<dbReference type="EMBL" id="BAABFR010000073">
    <property type="protein sequence ID" value="GAA4399751.1"/>
    <property type="molecule type" value="Genomic_DNA"/>
</dbReference>